<protein>
    <submittedName>
        <fullName evidence="2">Alpha/beta hydrolase</fullName>
    </submittedName>
</protein>
<evidence type="ECO:0000313" key="2">
    <source>
        <dbReference type="EMBL" id="RMX08320.1"/>
    </source>
</evidence>
<comment type="caution">
    <text evidence="2">The sequence shown here is derived from an EMBL/GenBank/DDBJ whole genome shotgun (WGS) entry which is preliminary data.</text>
</comment>
<dbReference type="EMBL" id="RDQO01000001">
    <property type="protein sequence ID" value="RMX08320.1"/>
    <property type="molecule type" value="Genomic_DNA"/>
</dbReference>
<dbReference type="PANTHER" id="PTHR43798:SF33">
    <property type="entry name" value="HYDROLASE, PUTATIVE (AFU_ORTHOLOGUE AFUA_2G14860)-RELATED"/>
    <property type="match status" value="1"/>
</dbReference>
<dbReference type="Gene3D" id="3.40.50.1820">
    <property type="entry name" value="alpha/beta hydrolase"/>
    <property type="match status" value="1"/>
</dbReference>
<dbReference type="GO" id="GO:0016020">
    <property type="term" value="C:membrane"/>
    <property type="evidence" value="ECO:0007669"/>
    <property type="project" value="TreeGrafter"/>
</dbReference>
<dbReference type="SUPFAM" id="SSF53474">
    <property type="entry name" value="alpha/beta-Hydrolases"/>
    <property type="match status" value="1"/>
</dbReference>
<keyword evidence="3" id="KW-1185">Reference proteome</keyword>
<dbReference type="InterPro" id="IPR050266">
    <property type="entry name" value="AB_hydrolase_sf"/>
</dbReference>
<gene>
    <name evidence="2" type="ORF">D8I35_04255</name>
</gene>
<evidence type="ECO:0000313" key="3">
    <source>
        <dbReference type="Proteomes" id="UP000278006"/>
    </source>
</evidence>
<reference evidence="2 3" key="1">
    <citation type="submission" date="2018-10" db="EMBL/GenBank/DDBJ databases">
        <title>Draft genome of Cortibacter populi DSM10536.</title>
        <authorList>
            <person name="Bernier A.-M."/>
            <person name="Bernard K."/>
        </authorList>
    </citation>
    <scope>NUCLEOTIDE SEQUENCE [LARGE SCALE GENOMIC DNA]</scope>
    <source>
        <strain evidence="2 3">DSM 105136</strain>
    </source>
</reference>
<dbReference type="PRINTS" id="PR00111">
    <property type="entry name" value="ABHYDROLASE"/>
</dbReference>
<dbReference type="Pfam" id="PF12697">
    <property type="entry name" value="Abhydrolase_6"/>
    <property type="match status" value="1"/>
</dbReference>
<name>A0A3M6QZ74_9BURK</name>
<feature type="domain" description="AB hydrolase-1" evidence="1">
    <location>
        <begin position="26"/>
        <end position="263"/>
    </location>
</feature>
<keyword evidence="2" id="KW-0378">Hydrolase</keyword>
<organism evidence="2 3">
    <name type="scientific">Corticibacter populi</name>
    <dbReference type="NCBI Taxonomy" id="1550736"/>
    <lineage>
        <taxon>Bacteria</taxon>
        <taxon>Pseudomonadati</taxon>
        <taxon>Pseudomonadota</taxon>
        <taxon>Betaproteobacteria</taxon>
        <taxon>Burkholderiales</taxon>
        <taxon>Comamonadaceae</taxon>
        <taxon>Corticibacter</taxon>
    </lineage>
</organism>
<sequence>MRIELPHSSLFAYTAGKPLRPEQPTMVFIHGVLNDHSVWILQSRYFAHHGWNVLAIDLPGHGKSSGTAPATVEDAAQGVIELLDAAGCPRAALVGHSMGSLIALETAARLGARTSHLALLGGAAPMRVSPTLLDWSLNDPEKALHMVNVFSRSTLSAPPSALGPGTWTYGMGMALGRRILRSNPHENIFHKGFVACDRYAGATQAIARVRAPTLILSGRQDQMTPARAVQPLLEAARMAGVPVHFEDIACGHNMMTEAPEQTLATLREFLATPST</sequence>
<accession>A0A3M6QZ74</accession>
<dbReference type="InterPro" id="IPR029058">
    <property type="entry name" value="AB_hydrolase_fold"/>
</dbReference>
<dbReference type="OrthoDB" id="5297561at2"/>
<evidence type="ECO:0000259" key="1">
    <source>
        <dbReference type="Pfam" id="PF12697"/>
    </source>
</evidence>
<proteinExistence type="predicted"/>
<dbReference type="PANTHER" id="PTHR43798">
    <property type="entry name" value="MONOACYLGLYCEROL LIPASE"/>
    <property type="match status" value="1"/>
</dbReference>
<dbReference type="Proteomes" id="UP000278006">
    <property type="component" value="Unassembled WGS sequence"/>
</dbReference>
<dbReference type="RefSeq" id="WP_122226443.1">
    <property type="nucleotide sequence ID" value="NZ_RDQO01000001.1"/>
</dbReference>
<dbReference type="InterPro" id="IPR000073">
    <property type="entry name" value="AB_hydrolase_1"/>
</dbReference>
<dbReference type="AlphaFoldDB" id="A0A3M6QZ74"/>
<dbReference type="GO" id="GO:0016787">
    <property type="term" value="F:hydrolase activity"/>
    <property type="evidence" value="ECO:0007669"/>
    <property type="project" value="UniProtKB-KW"/>
</dbReference>